<name>A0A1J5R4K9_9ZZZZ</name>
<reference evidence="7" key="1">
    <citation type="submission" date="2016-10" db="EMBL/GenBank/DDBJ databases">
        <title>Sequence of Gallionella enrichment culture.</title>
        <authorList>
            <person name="Poehlein A."/>
            <person name="Muehling M."/>
            <person name="Daniel R."/>
        </authorList>
    </citation>
    <scope>NUCLEOTIDE SEQUENCE</scope>
</reference>
<dbReference type="SMART" id="SM00729">
    <property type="entry name" value="Elp3"/>
    <property type="match status" value="1"/>
</dbReference>
<dbReference type="InterPro" id="IPR023404">
    <property type="entry name" value="rSAM_horseshoe"/>
</dbReference>
<dbReference type="Gene3D" id="3.40.50.2000">
    <property type="entry name" value="Glycogen Phosphorylase B"/>
    <property type="match status" value="1"/>
</dbReference>
<dbReference type="PANTHER" id="PTHR43409:SF16">
    <property type="entry name" value="SLR0320 PROTEIN"/>
    <property type="match status" value="1"/>
</dbReference>
<evidence type="ECO:0000313" key="7">
    <source>
        <dbReference type="EMBL" id="OIQ90886.1"/>
    </source>
</evidence>
<evidence type="ECO:0000256" key="3">
    <source>
        <dbReference type="ARBA" id="ARBA00022723"/>
    </source>
</evidence>
<organism evidence="7">
    <name type="scientific">mine drainage metagenome</name>
    <dbReference type="NCBI Taxonomy" id="410659"/>
    <lineage>
        <taxon>unclassified sequences</taxon>
        <taxon>metagenomes</taxon>
        <taxon>ecological metagenomes</taxon>
    </lineage>
</organism>
<comment type="cofactor">
    <cofactor evidence="1">
        <name>[4Fe-4S] cluster</name>
        <dbReference type="ChEBI" id="CHEBI:49883"/>
    </cofactor>
</comment>
<proteinExistence type="predicted"/>
<dbReference type="Pfam" id="PF04055">
    <property type="entry name" value="Radical_SAM"/>
    <property type="match status" value="1"/>
</dbReference>
<dbReference type="PANTHER" id="PTHR43409">
    <property type="entry name" value="ANAEROBIC MAGNESIUM-PROTOPORPHYRIN IX MONOMETHYL ESTER CYCLASE-RELATED"/>
    <property type="match status" value="1"/>
</dbReference>
<keyword evidence="3" id="KW-0479">Metal-binding</keyword>
<dbReference type="InterPro" id="IPR058240">
    <property type="entry name" value="rSAM_sf"/>
</dbReference>
<gene>
    <name evidence="7" type="ORF">GALL_272230</name>
</gene>
<accession>A0A1J5R4K9</accession>
<sequence>MRVLFSNPPWWQELKDVLGSDGHVHRVQMSGVRAGSRWPHSRMSPRTPDNFVFGAYLPYPFFMGYAATYLKKMSGADVVFRDSVALAESYPSYFRFLSENRFDYIFLESATPSWDHDARLIRKIHAYAPHAKIVITGPITANARKFMEDLPIHAAIHGEYEKGAVKVINGAEGILDFDLLTTEEMNAAPFPYFDELHAYRYADSSPKGQIFPHAQVWSSRGCPYKCIFCVWPATMTGNDPDGTGKRTVRYYSADYMEAFLGELVDRYKYKSIYFDDDTFNLGDAHVERMCGVMDKIKLPWAAMCRADTIKPETWRKMKDAGCFGVKLGFESGNQDVVDRIVNKRLDLTRAKQVVYDLKAMGMTVHGTFTIGLPGETEAQMEDTRKLIRDLPFDTHQLSGCAEIEGTPLASLAEKGKLDRYADAKLDDTYVRNSDGSRKLDTLGGAQAQQAGQYQGRLVYLDATLRHNGGHYANSCRHITTEARRRGIQTFVFGNKELEPALAKEIGGEGLFRYDALAAVSDDPLSGWMENFFFFSGSLFEDLQKLKGLNPEDVVYWNSARPGELMALIDWMQSSFKPETCPRVVVEFGYPPGFLQARDKDGKIHFVPTHNDPYLARFANDPQLYRFAARRLRPEFRGRLQLGTFDPASSQDYTAILGLPVIAYPLPQPVDKPLRLRSQDAPRTVTFLGHQRIDKGYPLVPAIVDRLLKDHPDIQVLVHNGNVQGYLEQTAELMAMTYGNPRLSVRNEVADGRMWQEILDQSSLIVLPYQPERYVNSYSAVLSEALAQAIPMVVPTESCLGRLVREYGDGGTGFDAWTVDGVCEAVDRALADFDKIARNAETGAKLWAAEHGPAHTLDTILGERWAQAAMLGVAA</sequence>
<keyword evidence="2" id="KW-0949">S-adenosyl-L-methionine</keyword>
<comment type="caution">
    <text evidence="7">The sequence shown here is derived from an EMBL/GenBank/DDBJ whole genome shotgun (WGS) entry which is preliminary data.</text>
</comment>
<dbReference type="GO" id="GO:0003824">
    <property type="term" value="F:catalytic activity"/>
    <property type="evidence" value="ECO:0007669"/>
    <property type="project" value="InterPro"/>
</dbReference>
<dbReference type="PROSITE" id="PS51918">
    <property type="entry name" value="RADICAL_SAM"/>
    <property type="match status" value="1"/>
</dbReference>
<dbReference type="CDD" id="cd01335">
    <property type="entry name" value="Radical_SAM"/>
    <property type="match status" value="1"/>
</dbReference>
<dbReference type="Gene3D" id="3.80.30.20">
    <property type="entry name" value="tm_1862 like domain"/>
    <property type="match status" value="1"/>
</dbReference>
<dbReference type="SFLD" id="SFLDS00029">
    <property type="entry name" value="Radical_SAM"/>
    <property type="match status" value="1"/>
</dbReference>
<evidence type="ECO:0000256" key="4">
    <source>
        <dbReference type="ARBA" id="ARBA00023004"/>
    </source>
</evidence>
<evidence type="ECO:0000256" key="5">
    <source>
        <dbReference type="ARBA" id="ARBA00023014"/>
    </source>
</evidence>
<dbReference type="EMBL" id="MLJW01000277">
    <property type="protein sequence ID" value="OIQ90886.1"/>
    <property type="molecule type" value="Genomic_DNA"/>
</dbReference>
<dbReference type="SUPFAM" id="SSF102114">
    <property type="entry name" value="Radical SAM enzymes"/>
    <property type="match status" value="1"/>
</dbReference>
<dbReference type="AlphaFoldDB" id="A0A1J5R4K9"/>
<evidence type="ECO:0000256" key="1">
    <source>
        <dbReference type="ARBA" id="ARBA00001966"/>
    </source>
</evidence>
<feature type="domain" description="Radical SAM core" evidence="6">
    <location>
        <begin position="208"/>
        <end position="442"/>
    </location>
</feature>
<evidence type="ECO:0000256" key="2">
    <source>
        <dbReference type="ARBA" id="ARBA00022691"/>
    </source>
</evidence>
<keyword evidence="5" id="KW-0411">Iron-sulfur</keyword>
<evidence type="ECO:0000259" key="6">
    <source>
        <dbReference type="PROSITE" id="PS51918"/>
    </source>
</evidence>
<dbReference type="InterPro" id="IPR051198">
    <property type="entry name" value="BchE-like"/>
</dbReference>
<dbReference type="GO" id="GO:0005829">
    <property type="term" value="C:cytosol"/>
    <property type="evidence" value="ECO:0007669"/>
    <property type="project" value="TreeGrafter"/>
</dbReference>
<dbReference type="GO" id="GO:0046872">
    <property type="term" value="F:metal ion binding"/>
    <property type="evidence" value="ECO:0007669"/>
    <property type="project" value="UniProtKB-KW"/>
</dbReference>
<dbReference type="InterPro" id="IPR007197">
    <property type="entry name" value="rSAM"/>
</dbReference>
<dbReference type="SUPFAM" id="SSF53756">
    <property type="entry name" value="UDP-Glycosyltransferase/glycogen phosphorylase"/>
    <property type="match status" value="1"/>
</dbReference>
<dbReference type="InterPro" id="IPR006638">
    <property type="entry name" value="Elp3/MiaA/NifB-like_rSAM"/>
</dbReference>
<keyword evidence="4" id="KW-0408">Iron</keyword>
<dbReference type="GO" id="GO:0051536">
    <property type="term" value="F:iron-sulfur cluster binding"/>
    <property type="evidence" value="ECO:0007669"/>
    <property type="project" value="UniProtKB-KW"/>
</dbReference>
<dbReference type="SFLD" id="SFLDG01082">
    <property type="entry name" value="B12-binding_domain_containing"/>
    <property type="match status" value="1"/>
</dbReference>
<protein>
    <submittedName>
        <fullName evidence="7">Radical SAM superfamily protein</fullName>
    </submittedName>
</protein>